<feature type="domain" description="Chalcone isomerase" evidence="2">
    <location>
        <begin position="88"/>
        <end position="194"/>
    </location>
</feature>
<dbReference type="AlphaFoldDB" id="A0A5C1E674"/>
<dbReference type="Proteomes" id="UP000323671">
    <property type="component" value="Chromosome"/>
</dbReference>
<gene>
    <name evidence="3" type="ORF">OTERR_06580</name>
</gene>
<proteinExistence type="predicted"/>
<name>A0A5C1E674_9RHOO</name>
<organism evidence="3 4">
    <name type="scientific">Oryzomicrobium terrae</name>
    <dbReference type="NCBI Taxonomy" id="1735038"/>
    <lineage>
        <taxon>Bacteria</taxon>
        <taxon>Pseudomonadati</taxon>
        <taxon>Pseudomonadota</taxon>
        <taxon>Betaproteobacteria</taxon>
        <taxon>Rhodocyclales</taxon>
        <taxon>Rhodocyclaceae</taxon>
        <taxon>Oryzomicrobium</taxon>
    </lineage>
</organism>
<evidence type="ECO:0000259" key="2">
    <source>
        <dbReference type="Pfam" id="PF16036"/>
    </source>
</evidence>
<protein>
    <recommendedName>
        <fullName evidence="2">Chalcone isomerase domain-containing protein</fullName>
    </recommendedName>
</protein>
<dbReference type="InterPro" id="IPR016087">
    <property type="entry name" value="Chalcone_isomerase"/>
</dbReference>
<accession>A0A5C1E674</accession>
<feature type="chain" id="PRO_5022758342" description="Chalcone isomerase domain-containing protein" evidence="1">
    <location>
        <begin position="30"/>
        <end position="199"/>
    </location>
</feature>
<keyword evidence="1" id="KW-0732">Signal</keyword>
<dbReference type="InterPro" id="IPR006311">
    <property type="entry name" value="TAT_signal"/>
</dbReference>
<evidence type="ECO:0000313" key="4">
    <source>
        <dbReference type="Proteomes" id="UP000323671"/>
    </source>
</evidence>
<dbReference type="PROSITE" id="PS51318">
    <property type="entry name" value="TAT"/>
    <property type="match status" value="1"/>
</dbReference>
<dbReference type="KEGG" id="otr:OTERR_06580"/>
<dbReference type="Pfam" id="PF16036">
    <property type="entry name" value="Chalcone_3"/>
    <property type="match status" value="1"/>
</dbReference>
<reference evidence="3 4" key="1">
    <citation type="submission" date="2017-07" db="EMBL/GenBank/DDBJ databases">
        <title>Complete genome sequence of Oryzomicrobium terrae TPP412.</title>
        <authorList>
            <person name="Chiu L.-W."/>
            <person name="Lo K.-J."/>
            <person name="Tsai Y.-M."/>
            <person name="Lin S.-S."/>
            <person name="Kuo C.-H."/>
            <person name="Liu C.-T."/>
        </authorList>
    </citation>
    <scope>NUCLEOTIDE SEQUENCE [LARGE SCALE GENOMIC DNA]</scope>
    <source>
        <strain evidence="3 4">TPP412</strain>
    </source>
</reference>
<evidence type="ECO:0000256" key="1">
    <source>
        <dbReference type="SAM" id="SignalP"/>
    </source>
</evidence>
<feature type="signal peptide" evidence="1">
    <location>
        <begin position="1"/>
        <end position="29"/>
    </location>
</feature>
<dbReference type="RefSeq" id="WP_223115991.1">
    <property type="nucleotide sequence ID" value="NZ_CP022579.1"/>
</dbReference>
<evidence type="ECO:0000313" key="3">
    <source>
        <dbReference type="EMBL" id="QEL64134.1"/>
    </source>
</evidence>
<dbReference type="EMBL" id="CP022579">
    <property type="protein sequence ID" value="QEL64134.1"/>
    <property type="molecule type" value="Genomic_DNA"/>
</dbReference>
<sequence length="199" mass="21454">MAERRRILAALAGLGAAALLGPWAVTARAASLAGSDGPGSHPAPALPEPLRGLGNGWRPWGSGDMRWFGLRLYNAVLWVAGDSLGDDTAYALQLTYQRDIAKSRLVGATLDELKRLGEQDEVRLARWQAALEQVFPDVRQGDQITGAHLPGSGARFYLNGRLTGAVADERFARAFFAIWLSPQTREPALRQALLKRAGG</sequence>
<keyword evidence="4" id="KW-1185">Reference proteome</keyword>